<protein>
    <recommendedName>
        <fullName evidence="4">DUF4834 domain-containing protein</fullName>
    </recommendedName>
</protein>
<dbReference type="AlphaFoldDB" id="A0A1M6P566"/>
<organism evidence="2 3">
    <name type="scientific">Hymenobacter psychrotolerans DSM 18569</name>
    <dbReference type="NCBI Taxonomy" id="1121959"/>
    <lineage>
        <taxon>Bacteria</taxon>
        <taxon>Pseudomonadati</taxon>
        <taxon>Bacteroidota</taxon>
        <taxon>Cytophagia</taxon>
        <taxon>Cytophagales</taxon>
        <taxon>Hymenobacteraceae</taxon>
        <taxon>Hymenobacter</taxon>
    </lineage>
</organism>
<evidence type="ECO:0000313" key="3">
    <source>
        <dbReference type="Proteomes" id="UP000183947"/>
    </source>
</evidence>
<proteinExistence type="predicted"/>
<dbReference type="OrthoDB" id="840298at2"/>
<dbReference type="InterPro" id="IPR032272">
    <property type="entry name" value="DUF4834"/>
</dbReference>
<evidence type="ECO:0000256" key="1">
    <source>
        <dbReference type="SAM" id="MobiDB-lite"/>
    </source>
</evidence>
<dbReference type="STRING" id="1121959.SAMN02746009_00125"/>
<reference evidence="3" key="1">
    <citation type="submission" date="2016-11" db="EMBL/GenBank/DDBJ databases">
        <authorList>
            <person name="Varghese N."/>
            <person name="Submissions S."/>
        </authorList>
    </citation>
    <scope>NUCLEOTIDE SEQUENCE [LARGE SCALE GENOMIC DNA]</scope>
    <source>
        <strain evidence="3">DSM 18569</strain>
    </source>
</reference>
<gene>
    <name evidence="2" type="ORF">SAMN02746009_00125</name>
</gene>
<evidence type="ECO:0008006" key="4">
    <source>
        <dbReference type="Google" id="ProtNLM"/>
    </source>
</evidence>
<dbReference type="Proteomes" id="UP000183947">
    <property type="component" value="Unassembled WGS sequence"/>
</dbReference>
<dbReference type="Pfam" id="PF16118">
    <property type="entry name" value="DUF4834"/>
    <property type="match status" value="1"/>
</dbReference>
<keyword evidence="3" id="KW-1185">Reference proteome</keyword>
<evidence type="ECO:0000313" key="2">
    <source>
        <dbReference type="EMBL" id="SHK03078.1"/>
    </source>
</evidence>
<feature type="region of interest" description="Disordered" evidence="1">
    <location>
        <begin position="47"/>
        <end position="83"/>
    </location>
</feature>
<sequence>MLIKFLLIFFLLALVLRFVLPVLMRYLVVGFLQKQARKQAQHFGGAPFGAAPNASQQSRAASGDVQVDYVPPRQKPAQPKEFKGGEYVDFEEVK</sequence>
<dbReference type="RefSeq" id="WP_084548724.1">
    <property type="nucleotide sequence ID" value="NZ_FRAS01000001.1"/>
</dbReference>
<dbReference type="EMBL" id="FRAS01000001">
    <property type="protein sequence ID" value="SHK03078.1"/>
    <property type="molecule type" value="Genomic_DNA"/>
</dbReference>
<accession>A0A1M6P566</accession>
<name>A0A1M6P566_9BACT</name>